<reference evidence="4 5" key="1">
    <citation type="journal article" date="2013" name="BMC Genomics">
        <title>The genome and transcriptome of the pine saprophyte Ophiostoma piceae, and a comparison with the bark beetle-associated pine pathogen Grosmannia clavigera.</title>
        <authorList>
            <person name="Haridas S."/>
            <person name="Wang Y."/>
            <person name="Lim L."/>
            <person name="Massoumi Alamouti S."/>
            <person name="Jackman S."/>
            <person name="Docking R."/>
            <person name="Robertson G."/>
            <person name="Birol I."/>
            <person name="Bohlmann J."/>
            <person name="Breuil C."/>
        </authorList>
    </citation>
    <scope>NUCLEOTIDE SEQUENCE [LARGE SCALE GENOMIC DNA]</scope>
    <source>
        <strain evidence="4 5">UAMH 11346</strain>
    </source>
</reference>
<dbReference type="eggNOG" id="ENOG502S3YN">
    <property type="taxonomic scope" value="Eukaryota"/>
</dbReference>
<feature type="compositionally biased region" description="Low complexity" evidence="2">
    <location>
        <begin position="631"/>
        <end position="666"/>
    </location>
</feature>
<feature type="compositionally biased region" description="Low complexity" evidence="2">
    <location>
        <begin position="17"/>
        <end position="27"/>
    </location>
</feature>
<dbReference type="OMA" id="FGPAFPM"/>
<dbReference type="InterPro" id="IPR001487">
    <property type="entry name" value="Bromodomain"/>
</dbReference>
<dbReference type="PANTHER" id="PTHR15398:SF4">
    <property type="entry name" value="BROMODOMAIN-CONTAINING PROTEIN 8 ISOFORM X1"/>
    <property type="match status" value="1"/>
</dbReference>
<feature type="compositionally biased region" description="Low complexity" evidence="2">
    <location>
        <begin position="290"/>
        <end position="326"/>
    </location>
</feature>
<dbReference type="OrthoDB" id="21449at2759"/>
<organism evidence="4 5">
    <name type="scientific">Ophiostoma piceae (strain UAMH 11346)</name>
    <name type="common">Sap stain fungus</name>
    <dbReference type="NCBI Taxonomy" id="1262450"/>
    <lineage>
        <taxon>Eukaryota</taxon>
        <taxon>Fungi</taxon>
        <taxon>Dikarya</taxon>
        <taxon>Ascomycota</taxon>
        <taxon>Pezizomycotina</taxon>
        <taxon>Sordariomycetes</taxon>
        <taxon>Sordariomycetidae</taxon>
        <taxon>Ophiostomatales</taxon>
        <taxon>Ophiostomataceae</taxon>
        <taxon>Ophiostoma</taxon>
    </lineage>
</organism>
<dbReference type="SUPFAM" id="SSF47370">
    <property type="entry name" value="Bromodomain"/>
    <property type="match status" value="1"/>
</dbReference>
<feature type="compositionally biased region" description="Low complexity" evidence="2">
    <location>
        <begin position="342"/>
        <end position="358"/>
    </location>
</feature>
<accession>S3C2Y4</accession>
<feature type="compositionally biased region" description="Pro residues" evidence="2">
    <location>
        <begin position="560"/>
        <end position="570"/>
    </location>
</feature>
<feature type="compositionally biased region" description="Low complexity" evidence="2">
    <location>
        <begin position="217"/>
        <end position="260"/>
    </location>
</feature>
<dbReference type="EMBL" id="KE148151">
    <property type="protein sequence ID" value="EPE07132.1"/>
    <property type="molecule type" value="Genomic_DNA"/>
</dbReference>
<dbReference type="PANTHER" id="PTHR15398">
    <property type="entry name" value="BROMODOMAIN-CONTAINING PROTEIN 8"/>
    <property type="match status" value="1"/>
</dbReference>
<feature type="region of interest" description="Disordered" evidence="2">
    <location>
        <begin position="456"/>
        <end position="570"/>
    </location>
</feature>
<dbReference type="Pfam" id="PF00439">
    <property type="entry name" value="Bromodomain"/>
    <property type="match status" value="1"/>
</dbReference>
<evidence type="ECO:0000313" key="5">
    <source>
        <dbReference type="Proteomes" id="UP000016923"/>
    </source>
</evidence>
<dbReference type="AlphaFoldDB" id="S3C2Y4"/>
<keyword evidence="5" id="KW-1185">Reference proteome</keyword>
<feature type="region of interest" description="Disordered" evidence="2">
    <location>
        <begin position="723"/>
        <end position="760"/>
    </location>
</feature>
<feature type="compositionally biased region" description="Basic residues" evidence="2">
    <location>
        <begin position="667"/>
        <end position="676"/>
    </location>
</feature>
<feature type="compositionally biased region" description="Low complexity" evidence="2">
    <location>
        <begin position="378"/>
        <end position="389"/>
    </location>
</feature>
<feature type="compositionally biased region" description="Polar residues" evidence="2">
    <location>
        <begin position="390"/>
        <end position="401"/>
    </location>
</feature>
<dbReference type="GO" id="GO:0006325">
    <property type="term" value="P:chromatin organization"/>
    <property type="evidence" value="ECO:0007669"/>
    <property type="project" value="UniProtKB-ARBA"/>
</dbReference>
<gene>
    <name evidence="4" type="ORF">F503_07783</name>
</gene>
<sequence>MTTKAASAVSPPPPPAAAANPTTSPTAPFKPSSFTPLESFFLFQSILQYGVEPESFVRIAVVLQNNAFIRSDESFNAARLTAESLRQFFLYLLEEIARERKLRGIESEDLKRAKEAKEGVKADDVHLKPIGDKIPPEQLPLLVEHLYARYREHIVDAIREDERRIERVQGEIRTLEQQASGGGGRGAHARAVAAAAAARANNDAAAAAAGRQAHAQAQLQAQAHAHAQAQANAHAHAHAQAQAAQAAQAQQQQTAQRTATPSSGPVPILPATSRPSTTQPSPTTGPSPPTSARATASPTLQQQQQQQQQLQQQLQNIQQQQQQQLQPPSSRTPPLLVPHPPTTTTTTTTQSLSRTPSTVGDSTSANAPVPAPTAGGRPLAAAPSSLTPPVQQVQAGGSPQPGSRPISPAVPHNLQPSAKQQSIFPTTVKPAATAPTSQVSSKAQTPLSYAVTAATAPGTPAAHTPRTLTPAPSSPLKAPSAAGAAGQAPQALQATAQPADRVAETPRPLASAAQKQTPLAPGSQVPLQFQRTPAPGAGALTQPVVGRPLLPEHVRGGPPSRTPTPVQSPRPFLPHTPVHAGIGAAASFIPRGSGTRWKPSEPTPSTPGPDVGDMASPAYEPLSPMQPNTVSASRAGSADVDADASASPSGTRSRTRRPTQTQNTRPVRSRPSRHSRSQAGDNTDDDGASFAIKAEASTPKAFDDDTMDVDELSADVDAPISSRLKRKRGEDDVNNDNDEDDAEDDGHNENTVTESVEPKPDLMTLARRRLVGPSTPPTHVLWMRGFPKISASALDQISSHRHANMFAHKIRDRDAPGYGSIVRHPVDLKSIRMAITQGNKAATQAAAALLESAEASDDTATLASLAPDMGSVWLPISEDLVPPRGIINSSQLESELVHMFANAVMYNPDSHRGPGPAFVLRDGEDEDEWGEGNDNARYEVDEDGVVNDTRDMYVEVEKLLSEMRSAERQRGLPVPPSGARGLDLPLDDNVLAEAMGMEPNISSKERDDVDEPEKDDKDGKEDEAAADAADEGSGTIKRRRLTRGQ</sequence>
<feature type="compositionally biased region" description="Basic residues" evidence="2">
    <location>
        <begin position="1036"/>
        <end position="1045"/>
    </location>
</feature>
<dbReference type="HOGENOM" id="CLU_303488_0_0_1"/>
<protein>
    <submittedName>
        <fullName evidence="4">Hmg-i hmg-dna-binding protein</fullName>
    </submittedName>
</protein>
<dbReference type="GO" id="GO:0035267">
    <property type="term" value="C:NuA4 histone acetyltransferase complex"/>
    <property type="evidence" value="ECO:0007669"/>
    <property type="project" value="TreeGrafter"/>
</dbReference>
<keyword evidence="4" id="KW-0238">DNA-binding</keyword>
<evidence type="ECO:0000256" key="2">
    <source>
        <dbReference type="SAM" id="MobiDB-lite"/>
    </source>
</evidence>
<evidence type="ECO:0000259" key="3">
    <source>
        <dbReference type="Pfam" id="PF00439"/>
    </source>
</evidence>
<feature type="region of interest" description="Disordered" evidence="2">
    <location>
        <begin position="994"/>
        <end position="1045"/>
    </location>
</feature>
<name>S3C2Y4_OPHP1</name>
<feature type="region of interest" description="Disordered" evidence="2">
    <location>
        <begin position="1"/>
        <end position="29"/>
    </location>
</feature>
<feature type="region of interest" description="Disordered" evidence="2">
    <location>
        <begin position="965"/>
        <end position="984"/>
    </location>
</feature>
<feature type="compositionally biased region" description="Low complexity" evidence="2">
    <location>
        <begin position="270"/>
        <end position="282"/>
    </location>
</feature>
<feature type="compositionally biased region" description="Acidic residues" evidence="2">
    <location>
        <begin position="732"/>
        <end position="746"/>
    </location>
</feature>
<dbReference type="GO" id="GO:0003677">
    <property type="term" value="F:DNA binding"/>
    <property type="evidence" value="ECO:0007669"/>
    <property type="project" value="UniProtKB-KW"/>
</dbReference>
<dbReference type="InterPro" id="IPR036427">
    <property type="entry name" value="Bromodomain-like_sf"/>
</dbReference>
<dbReference type="STRING" id="1262450.S3C2Y4"/>
<feature type="compositionally biased region" description="Basic and acidic residues" evidence="2">
    <location>
        <begin position="1014"/>
        <end position="1023"/>
    </location>
</feature>
<feature type="region of interest" description="Disordered" evidence="2">
    <location>
        <begin position="589"/>
        <end position="688"/>
    </location>
</feature>
<feature type="domain" description="Bromo" evidence="3">
    <location>
        <begin position="793"/>
        <end position="837"/>
    </location>
</feature>
<keyword evidence="1" id="KW-0103">Bromodomain</keyword>
<dbReference type="VEuPathDB" id="FungiDB:F503_07783"/>
<evidence type="ECO:0000256" key="1">
    <source>
        <dbReference type="ARBA" id="ARBA00023117"/>
    </source>
</evidence>
<proteinExistence type="predicted"/>
<feature type="compositionally biased region" description="Low complexity" evidence="2">
    <location>
        <begin position="456"/>
        <end position="499"/>
    </location>
</feature>
<dbReference type="Proteomes" id="UP000016923">
    <property type="component" value="Unassembled WGS sequence"/>
</dbReference>
<dbReference type="Gene3D" id="1.20.920.10">
    <property type="entry name" value="Bromodomain-like"/>
    <property type="match status" value="1"/>
</dbReference>
<feature type="region of interest" description="Disordered" evidence="2">
    <location>
        <begin position="217"/>
        <end position="420"/>
    </location>
</feature>
<evidence type="ECO:0000313" key="4">
    <source>
        <dbReference type="EMBL" id="EPE07132.1"/>
    </source>
</evidence>